<dbReference type="RefSeq" id="WP_310342324.1">
    <property type="nucleotide sequence ID" value="NZ_JAVDXO010000004.1"/>
</dbReference>
<dbReference type="Proteomes" id="UP001268089">
    <property type="component" value="Unassembled WGS sequence"/>
</dbReference>
<organism evidence="1 2">
    <name type="scientific">Rhodoferax saidenbachensis</name>
    <dbReference type="NCBI Taxonomy" id="1484693"/>
    <lineage>
        <taxon>Bacteria</taxon>
        <taxon>Pseudomonadati</taxon>
        <taxon>Pseudomonadota</taxon>
        <taxon>Betaproteobacteria</taxon>
        <taxon>Burkholderiales</taxon>
        <taxon>Comamonadaceae</taxon>
        <taxon>Rhodoferax</taxon>
    </lineage>
</organism>
<evidence type="ECO:0000313" key="2">
    <source>
        <dbReference type="Proteomes" id="UP001268089"/>
    </source>
</evidence>
<evidence type="ECO:0008006" key="3">
    <source>
        <dbReference type="Google" id="ProtNLM"/>
    </source>
</evidence>
<gene>
    <name evidence="1" type="ORF">J2X15_002087</name>
</gene>
<reference evidence="1 2" key="1">
    <citation type="submission" date="2023-07" db="EMBL/GenBank/DDBJ databases">
        <title>Sorghum-associated microbial communities from plants grown in Nebraska, USA.</title>
        <authorList>
            <person name="Schachtman D."/>
        </authorList>
    </citation>
    <scope>NUCLEOTIDE SEQUENCE [LARGE SCALE GENOMIC DNA]</scope>
    <source>
        <strain evidence="1 2">BE308</strain>
    </source>
</reference>
<keyword evidence="2" id="KW-1185">Reference proteome</keyword>
<sequence length="107" mass="12285">MSDDYQIEIPQSFLALYTDTRRNRLKTPWQEVAQRYELCEDLANLLTTTARDMEFGLGLAEGDVLTRCHQGLLGEAAVVTPTEAQWVVSRLAELLDWVMPLWVTENR</sequence>
<comment type="caution">
    <text evidence="1">The sequence shown here is derived from an EMBL/GenBank/DDBJ whole genome shotgun (WGS) entry which is preliminary data.</text>
</comment>
<name>A0ABU1ZMN2_9BURK</name>
<accession>A0ABU1ZMN2</accession>
<evidence type="ECO:0000313" key="1">
    <source>
        <dbReference type="EMBL" id="MDR7306801.1"/>
    </source>
</evidence>
<dbReference type="EMBL" id="JAVDXO010000004">
    <property type="protein sequence ID" value="MDR7306801.1"/>
    <property type="molecule type" value="Genomic_DNA"/>
</dbReference>
<protein>
    <recommendedName>
        <fullName evidence="3">ATPase with chaperone activity</fullName>
    </recommendedName>
</protein>
<proteinExistence type="predicted"/>